<name>A0A938YN37_9ARCH</name>
<gene>
    <name evidence="2" type="ORF">JW744_01945</name>
</gene>
<feature type="transmembrane region" description="Helical" evidence="1">
    <location>
        <begin position="58"/>
        <end position="78"/>
    </location>
</feature>
<accession>A0A938YN37</accession>
<sequence length="91" mass="10436">MASLQQLEAEIEKLEERNKRVEVDKAWETSYARRGLLTLFTYIAMGAYLQAINVSEPWLNAVVPAVAFMLSTLTLPFFKSIWLEKSLKKAK</sequence>
<organism evidence="2 3">
    <name type="scientific">Candidatus Iainarchaeum sp</name>
    <dbReference type="NCBI Taxonomy" id="3101447"/>
    <lineage>
        <taxon>Archaea</taxon>
        <taxon>Candidatus Iainarchaeota</taxon>
        <taxon>Candidatus Iainarchaeia</taxon>
        <taxon>Candidatus Iainarchaeales</taxon>
        <taxon>Candidatus Iainarchaeaceae</taxon>
        <taxon>Candidatus Iainarchaeum</taxon>
    </lineage>
</organism>
<dbReference type="Proteomes" id="UP000809243">
    <property type="component" value="Unassembled WGS sequence"/>
</dbReference>
<evidence type="ECO:0000256" key="1">
    <source>
        <dbReference type="SAM" id="Phobius"/>
    </source>
</evidence>
<dbReference type="AlphaFoldDB" id="A0A938YN37"/>
<reference evidence="2" key="1">
    <citation type="submission" date="2021-01" db="EMBL/GenBank/DDBJ databases">
        <title>Active Sulfur Cycling in an Early Earth Analoge.</title>
        <authorList>
            <person name="Hahn C.R."/>
            <person name="Youssef N.H."/>
            <person name="Elshahed M."/>
        </authorList>
    </citation>
    <scope>NUCLEOTIDE SEQUENCE</scope>
    <source>
        <strain evidence="2">Zod_Metabat.1151</strain>
    </source>
</reference>
<evidence type="ECO:0000313" key="3">
    <source>
        <dbReference type="Proteomes" id="UP000809243"/>
    </source>
</evidence>
<keyword evidence="1" id="KW-1133">Transmembrane helix</keyword>
<dbReference type="EMBL" id="JAFGDB010000031">
    <property type="protein sequence ID" value="MBN2067208.1"/>
    <property type="molecule type" value="Genomic_DNA"/>
</dbReference>
<keyword evidence="1" id="KW-0472">Membrane</keyword>
<comment type="caution">
    <text evidence="2">The sequence shown here is derived from an EMBL/GenBank/DDBJ whole genome shotgun (WGS) entry which is preliminary data.</text>
</comment>
<feature type="transmembrane region" description="Helical" evidence="1">
    <location>
        <begin position="35"/>
        <end position="52"/>
    </location>
</feature>
<keyword evidence="1" id="KW-0812">Transmembrane</keyword>
<protein>
    <submittedName>
        <fullName evidence="2">Uncharacterized protein</fullName>
    </submittedName>
</protein>
<evidence type="ECO:0000313" key="2">
    <source>
        <dbReference type="EMBL" id="MBN2067208.1"/>
    </source>
</evidence>
<proteinExistence type="predicted"/>